<name>A0A835ZTX7_SHEEP</name>
<protein>
    <submittedName>
        <fullName evidence="2">Uncharacterized protein</fullName>
    </submittedName>
</protein>
<sequence length="264" mass="30051">MSKQPFLNINQSRHFANLTYFSFIKPEGILEKQKVEHLSECQEDDYALEERIKLKDVNFASKTLSSPLHTSSKFPNSRKVMRLAMEQQRPEGESVRSDTISQCLSCDPPVKQENKEEKTKDTGKEELARSEEGDDLWVQFSLFCKVIPISTSFLLKEQHKIGYKIDGGAASEDARTNVTHNSEGWLAPSNRRWANMLQAEEQDQTADSCNDTKRSRGKSLKQLLRIILIMSHKHAINSTETISNDLHQHFTSAIRADGTDSHLT</sequence>
<dbReference type="AlphaFoldDB" id="A0A835ZTX7"/>
<evidence type="ECO:0000313" key="3">
    <source>
        <dbReference type="Proteomes" id="UP000664991"/>
    </source>
</evidence>
<feature type="compositionally biased region" description="Basic and acidic residues" evidence="1">
    <location>
        <begin position="110"/>
        <end position="128"/>
    </location>
</feature>
<evidence type="ECO:0000313" key="2">
    <source>
        <dbReference type="EMBL" id="KAG5197311.1"/>
    </source>
</evidence>
<dbReference type="EMBL" id="JAEMGP010000020">
    <property type="protein sequence ID" value="KAG5197311.1"/>
    <property type="molecule type" value="Genomic_DNA"/>
</dbReference>
<accession>A0A835ZTX7</accession>
<gene>
    <name evidence="2" type="ORF">JEQ12_010765</name>
</gene>
<dbReference type="Proteomes" id="UP000664991">
    <property type="component" value="Unassembled WGS sequence"/>
</dbReference>
<feature type="region of interest" description="Disordered" evidence="1">
    <location>
        <begin position="107"/>
        <end position="128"/>
    </location>
</feature>
<evidence type="ECO:0000256" key="1">
    <source>
        <dbReference type="SAM" id="MobiDB-lite"/>
    </source>
</evidence>
<comment type="caution">
    <text evidence="2">The sequence shown here is derived from an EMBL/GenBank/DDBJ whole genome shotgun (WGS) entry which is preliminary data.</text>
</comment>
<organism evidence="2 3">
    <name type="scientific">Ovis aries</name>
    <name type="common">Sheep</name>
    <dbReference type="NCBI Taxonomy" id="9940"/>
    <lineage>
        <taxon>Eukaryota</taxon>
        <taxon>Metazoa</taxon>
        <taxon>Chordata</taxon>
        <taxon>Craniata</taxon>
        <taxon>Vertebrata</taxon>
        <taxon>Euteleostomi</taxon>
        <taxon>Mammalia</taxon>
        <taxon>Eutheria</taxon>
        <taxon>Laurasiatheria</taxon>
        <taxon>Artiodactyla</taxon>
        <taxon>Ruminantia</taxon>
        <taxon>Pecora</taxon>
        <taxon>Bovidae</taxon>
        <taxon>Caprinae</taxon>
        <taxon>Ovis</taxon>
    </lineage>
</organism>
<reference evidence="2 3" key="1">
    <citation type="submission" date="2020-12" db="EMBL/GenBank/DDBJ databases">
        <title>De novo assembly of Tibetan sheep genome.</title>
        <authorList>
            <person name="Li X."/>
        </authorList>
    </citation>
    <scope>NUCLEOTIDE SEQUENCE [LARGE SCALE GENOMIC DNA]</scope>
    <source>
        <tissue evidence="2">Heart</tissue>
    </source>
</reference>
<proteinExistence type="predicted"/>